<proteinExistence type="predicted"/>
<dbReference type="AlphaFoldDB" id="A0A7S3GIX6"/>
<feature type="compositionally biased region" description="Basic and acidic residues" evidence="1">
    <location>
        <begin position="223"/>
        <end position="233"/>
    </location>
</feature>
<gene>
    <name evidence="2" type="ORF">PBIL07802_LOCUS30102</name>
</gene>
<feature type="region of interest" description="Disordered" evidence="1">
    <location>
        <begin position="374"/>
        <end position="561"/>
    </location>
</feature>
<feature type="region of interest" description="Disordered" evidence="1">
    <location>
        <begin position="50"/>
        <end position="143"/>
    </location>
</feature>
<name>A0A7S3GIX6_9EUKA</name>
<evidence type="ECO:0000313" key="2">
    <source>
        <dbReference type="EMBL" id="CAE0267756.1"/>
    </source>
</evidence>
<feature type="compositionally biased region" description="Basic and acidic residues" evidence="1">
    <location>
        <begin position="635"/>
        <end position="658"/>
    </location>
</feature>
<dbReference type="InterPro" id="IPR047313">
    <property type="entry name" value="SMN_C"/>
</dbReference>
<reference evidence="2" key="1">
    <citation type="submission" date="2021-01" db="EMBL/GenBank/DDBJ databases">
        <authorList>
            <person name="Corre E."/>
            <person name="Pelletier E."/>
            <person name="Niang G."/>
            <person name="Scheremetjew M."/>
            <person name="Finn R."/>
            <person name="Kale V."/>
            <person name="Holt S."/>
            <person name="Cochrane G."/>
            <person name="Meng A."/>
            <person name="Brown T."/>
            <person name="Cohen L."/>
        </authorList>
    </citation>
    <scope>NUCLEOTIDE SEQUENCE</scope>
    <source>
        <strain evidence="2">NIES-2562</strain>
    </source>
</reference>
<feature type="region of interest" description="Disordered" evidence="1">
    <location>
        <begin position="157"/>
        <end position="275"/>
    </location>
</feature>
<feature type="region of interest" description="Disordered" evidence="1">
    <location>
        <begin position="635"/>
        <end position="826"/>
    </location>
</feature>
<feature type="compositionally biased region" description="Acidic residues" evidence="1">
    <location>
        <begin position="775"/>
        <end position="800"/>
    </location>
</feature>
<evidence type="ECO:0000256" key="1">
    <source>
        <dbReference type="SAM" id="MobiDB-lite"/>
    </source>
</evidence>
<dbReference type="EMBL" id="HBIB01045871">
    <property type="protein sequence ID" value="CAE0267756.1"/>
    <property type="molecule type" value="Transcribed_RNA"/>
</dbReference>
<feature type="compositionally biased region" description="Acidic residues" evidence="1">
    <location>
        <begin position="659"/>
        <end position="680"/>
    </location>
</feature>
<feature type="compositionally biased region" description="Basic and acidic residues" evidence="1">
    <location>
        <begin position="692"/>
        <end position="716"/>
    </location>
</feature>
<feature type="compositionally biased region" description="Low complexity" evidence="1">
    <location>
        <begin position="384"/>
        <end position="393"/>
    </location>
</feature>
<organism evidence="2">
    <name type="scientific">Palpitomonas bilix</name>
    <dbReference type="NCBI Taxonomy" id="652834"/>
    <lineage>
        <taxon>Eukaryota</taxon>
        <taxon>Eukaryota incertae sedis</taxon>
    </lineage>
</organism>
<accession>A0A7S3GIX6</accession>
<dbReference type="Gene3D" id="1.10.8.10">
    <property type="entry name" value="DNA helicase RuvA subunit, C-terminal domain"/>
    <property type="match status" value="1"/>
</dbReference>
<protein>
    <submittedName>
        <fullName evidence="2">Uncharacterized protein</fullName>
    </submittedName>
</protein>
<feature type="compositionally biased region" description="Acidic residues" evidence="1">
    <location>
        <begin position="813"/>
        <end position="826"/>
    </location>
</feature>
<feature type="compositionally biased region" description="Basic and acidic residues" evidence="1">
    <location>
        <begin position="207"/>
        <end position="216"/>
    </location>
</feature>
<feature type="compositionally biased region" description="Low complexity" evidence="1">
    <location>
        <begin position="538"/>
        <end position="558"/>
    </location>
</feature>
<feature type="compositionally biased region" description="Basic and acidic residues" evidence="1">
    <location>
        <begin position="174"/>
        <end position="192"/>
    </location>
</feature>
<dbReference type="CDD" id="cd22852">
    <property type="entry name" value="SMN_C"/>
    <property type="match status" value="1"/>
</dbReference>
<sequence length="911" mass="98730">MERRDGKSPLVSPEAAHMFLRARTSANNGSGEGNSMFAAFYDRAVEGYRGEGQQVVPHPDGVDSGRGRGYTHGENYSDGGEGSREASSGPERGGYAGEVQRAMPSSAGPRSGMREGGMQYQGQGGGAVPDDEEEWRDSYQQSLARAEEEWEAVEGVFSGRAYPVDDFYPLDSEDGGRDDGRARGLTEPEPSHRGRPATALPQRRQRPSFDEVDAHRGSLSHRYPIETVREAPRQRPHTAGPAAGSRGRQDGRRARPGTASEGRPPSSTSYGYGTAPSYPPPLSTAGMGYSAYDYANARYGYNVPSMHGYYPSMGAASGYGGWGQEVMQHPSTNGMGPYGYNAYPYSTHAWAGGGGQAQQWGGYGYEGGEQLYPNHPSYQHPYPAGAGVARASGSGRGEALPERPPGRGNRVATESREAVEGEDETASRDSLQFFEDGSRVDQRPGHVQGEAGQPALRGGAEVLDMERPSTDVDDTDEEEGGRGEAEASSGRGMGEPDERPISRKPQLDPISPYRQMRRDQQEGADVLQVNSDEEASSVEEGSAAARLTTADAPAAAVEGGEGGKHNMAAMFRDFLAQSAPPLPHFLHQVLEEQDRAEGGADLAPAEKELGNVLMSWYYAGYFTGRYRAMMEGETERADRGENGTRMQESWERAATKDELSDDFDEGEEKDEEDSDEEEEEVVHTILPPRGSRVRDMRREEAEDGEKEGAQNEEARIIGESIGEEGISGEEGPGLTDAMAGEEDAFWKDGRPPTRGGEGFDLGSSSGLLARRDGEESPEVLDIDEEEGEEVGEEGEEEDESDVYRVYSSRPQGEEEDYDEEGEEDVNELVSRSQKLGVAEVDEIAAARAAVLRERGHGNEGELSVQQPTELTEEVKKERIALVVVQCHVSESEARATLEANNWDVVNAIMAL</sequence>